<evidence type="ECO:0000256" key="8">
    <source>
        <dbReference type="ARBA" id="ARBA00023065"/>
    </source>
</evidence>
<keyword evidence="9 14" id="KW-0798">TonB box</keyword>
<keyword evidence="6 13" id="KW-0812">Transmembrane</keyword>
<dbReference type="SUPFAM" id="SSF56935">
    <property type="entry name" value="Porins"/>
    <property type="match status" value="1"/>
</dbReference>
<dbReference type="Proteomes" id="UP001209701">
    <property type="component" value="Unassembled WGS sequence"/>
</dbReference>
<dbReference type="Pfam" id="PF00593">
    <property type="entry name" value="TonB_dep_Rec_b-barrel"/>
    <property type="match status" value="1"/>
</dbReference>
<evidence type="ECO:0000256" key="9">
    <source>
        <dbReference type="ARBA" id="ARBA00023077"/>
    </source>
</evidence>
<evidence type="ECO:0000259" key="17">
    <source>
        <dbReference type="Pfam" id="PF07715"/>
    </source>
</evidence>
<keyword evidence="7" id="KW-0408">Iron</keyword>
<evidence type="ECO:0000259" key="16">
    <source>
        <dbReference type="Pfam" id="PF00593"/>
    </source>
</evidence>
<dbReference type="PROSITE" id="PS52016">
    <property type="entry name" value="TONB_DEPENDENT_REC_3"/>
    <property type="match status" value="1"/>
</dbReference>
<reference evidence="18 19" key="1">
    <citation type="submission" date="2021-11" db="EMBL/GenBank/DDBJ databases">
        <authorList>
            <person name="Liang Q."/>
            <person name="Mou H."/>
            <person name="Liu Z."/>
        </authorList>
    </citation>
    <scope>NUCLEOTIDE SEQUENCE [LARGE SCALE GENOMIC DNA]</scope>
    <source>
        <strain evidence="18 19">CHU3</strain>
    </source>
</reference>
<dbReference type="InterPro" id="IPR039426">
    <property type="entry name" value="TonB-dep_rcpt-like"/>
</dbReference>
<evidence type="ECO:0000256" key="11">
    <source>
        <dbReference type="ARBA" id="ARBA00023170"/>
    </source>
</evidence>
<dbReference type="RefSeq" id="WP_263570364.1">
    <property type="nucleotide sequence ID" value="NZ_JAJIRN010000003.1"/>
</dbReference>
<accession>A0ABT2YCG8</accession>
<dbReference type="Gene3D" id="2.170.130.10">
    <property type="entry name" value="TonB-dependent receptor, plug domain"/>
    <property type="match status" value="1"/>
</dbReference>
<evidence type="ECO:0000256" key="7">
    <source>
        <dbReference type="ARBA" id="ARBA00023004"/>
    </source>
</evidence>
<keyword evidence="12 13" id="KW-0998">Cell outer membrane</keyword>
<protein>
    <submittedName>
        <fullName evidence="18">TonB-dependent receptor</fullName>
    </submittedName>
</protein>
<dbReference type="PANTHER" id="PTHR32552:SF81">
    <property type="entry name" value="TONB-DEPENDENT OUTER MEMBRANE RECEPTOR"/>
    <property type="match status" value="1"/>
</dbReference>
<proteinExistence type="inferred from homology"/>
<evidence type="ECO:0000256" key="12">
    <source>
        <dbReference type="ARBA" id="ARBA00023237"/>
    </source>
</evidence>
<keyword evidence="19" id="KW-1185">Reference proteome</keyword>
<evidence type="ECO:0000313" key="19">
    <source>
        <dbReference type="Proteomes" id="UP001209701"/>
    </source>
</evidence>
<evidence type="ECO:0000256" key="6">
    <source>
        <dbReference type="ARBA" id="ARBA00022692"/>
    </source>
</evidence>
<gene>
    <name evidence="18" type="ORF">LNV07_06470</name>
</gene>
<evidence type="ECO:0000313" key="18">
    <source>
        <dbReference type="EMBL" id="MCV2367737.1"/>
    </source>
</evidence>
<sequence>MKTRNKNSLSLAVSLGLLAVLSQRAAANTDASEETQTLAPVLVIGNYVNGVGSSDAASQGAVSARLIASRPTLRPAELLEFVPGVIVTQHSGGGKANQYFLRGFNLDHGTDFSTFVDGMPVNMPTHAHGHGYSDLNWLIPEIVNRISYKKGPYFADVGDFASAGAARFELADRMDAGLAELTLGQNGYRRALLTKSVELNGGDLLYALEASHNDGPWENPEHLRRKNGVLRYSFGPANMRSSITAMAYEADWNSTDQIPLRAVEAGLVGRFGALDPTDGGHTSRQSLSFTTERRGDDGGFKFNAYALKSRLDLFSNFSYFLEHPVDLDPGAKHGDQFEQAERRQVYGLATSSNWDLKVGGLETSNTIGLQVRHDRLNPVGLYGAVARQRVGVIQESSVRQTSVGLFAENSTQWLPWLRSVAGLRFDQLTLKASSSIPANSGSEKAHLSSPKLSLIFGPWQKTEAFVNYGQGFHSNDARGATARVSAKEGLPVDAVRPLVRTKGSELGLRTEIIPGVQSSLALWQLSLASELVFVGDAGETEASRASRRSGVEWNNHYQAASWLLLDADVALSKARYTEFDAAAAPNDRHVPGAINRVFSAGATLTGLGNWSGQFQLRYFGPRALTEDNSQRSKATTLAQMRIGYRINANTSLNLDIFNLFASKASDIDYYYASRLKGEPAAGLPDIHFHPVEPRSLRLGLSIGF</sequence>
<keyword evidence="5" id="KW-0410">Iron transport</keyword>
<feature type="domain" description="TonB-dependent receptor plug" evidence="17">
    <location>
        <begin position="58"/>
        <end position="165"/>
    </location>
</feature>
<evidence type="ECO:0000256" key="4">
    <source>
        <dbReference type="ARBA" id="ARBA00022452"/>
    </source>
</evidence>
<keyword evidence="15" id="KW-0732">Signal</keyword>
<evidence type="ECO:0000256" key="14">
    <source>
        <dbReference type="RuleBase" id="RU003357"/>
    </source>
</evidence>
<comment type="caution">
    <text evidence="18">The sequence shown here is derived from an EMBL/GenBank/DDBJ whole genome shotgun (WGS) entry which is preliminary data.</text>
</comment>
<dbReference type="InterPro" id="IPR037066">
    <property type="entry name" value="Plug_dom_sf"/>
</dbReference>
<dbReference type="InterPro" id="IPR000531">
    <property type="entry name" value="Beta-barrel_TonB"/>
</dbReference>
<dbReference type="InterPro" id="IPR036942">
    <property type="entry name" value="Beta-barrel_TonB_sf"/>
</dbReference>
<feature type="chain" id="PRO_5045524687" evidence="15">
    <location>
        <begin position="26"/>
        <end position="704"/>
    </location>
</feature>
<evidence type="ECO:0000256" key="2">
    <source>
        <dbReference type="ARBA" id="ARBA00009810"/>
    </source>
</evidence>
<evidence type="ECO:0000256" key="10">
    <source>
        <dbReference type="ARBA" id="ARBA00023136"/>
    </source>
</evidence>
<dbReference type="EMBL" id="JAJIRN010000003">
    <property type="protein sequence ID" value="MCV2367737.1"/>
    <property type="molecule type" value="Genomic_DNA"/>
</dbReference>
<dbReference type="InterPro" id="IPR012910">
    <property type="entry name" value="Plug_dom"/>
</dbReference>
<keyword evidence="3 13" id="KW-0813">Transport</keyword>
<keyword evidence="4 13" id="KW-1134">Transmembrane beta strand</keyword>
<comment type="similarity">
    <text evidence="2 13 14">Belongs to the TonB-dependent receptor family.</text>
</comment>
<dbReference type="Gene3D" id="2.40.170.20">
    <property type="entry name" value="TonB-dependent receptor, beta-barrel domain"/>
    <property type="match status" value="1"/>
</dbReference>
<evidence type="ECO:0000256" key="3">
    <source>
        <dbReference type="ARBA" id="ARBA00022448"/>
    </source>
</evidence>
<comment type="subcellular location">
    <subcellularLocation>
        <location evidence="1 13">Cell outer membrane</location>
        <topology evidence="1 13">Multi-pass membrane protein</topology>
    </subcellularLocation>
</comment>
<organism evidence="18 19">
    <name type="scientific">Roseateles oligotrophus</name>
    <dbReference type="NCBI Taxonomy" id="1769250"/>
    <lineage>
        <taxon>Bacteria</taxon>
        <taxon>Pseudomonadati</taxon>
        <taxon>Pseudomonadota</taxon>
        <taxon>Betaproteobacteria</taxon>
        <taxon>Burkholderiales</taxon>
        <taxon>Sphaerotilaceae</taxon>
        <taxon>Roseateles</taxon>
    </lineage>
</organism>
<feature type="domain" description="TonB-dependent receptor-like beta-barrel" evidence="16">
    <location>
        <begin position="266"/>
        <end position="659"/>
    </location>
</feature>
<evidence type="ECO:0000256" key="15">
    <source>
        <dbReference type="SAM" id="SignalP"/>
    </source>
</evidence>
<name>A0ABT2YCG8_9BURK</name>
<feature type="signal peptide" evidence="15">
    <location>
        <begin position="1"/>
        <end position="25"/>
    </location>
</feature>
<dbReference type="Pfam" id="PF07715">
    <property type="entry name" value="Plug"/>
    <property type="match status" value="1"/>
</dbReference>
<dbReference type="PANTHER" id="PTHR32552">
    <property type="entry name" value="FERRICHROME IRON RECEPTOR-RELATED"/>
    <property type="match status" value="1"/>
</dbReference>
<evidence type="ECO:0000256" key="1">
    <source>
        <dbReference type="ARBA" id="ARBA00004571"/>
    </source>
</evidence>
<keyword evidence="10 13" id="KW-0472">Membrane</keyword>
<evidence type="ECO:0000256" key="13">
    <source>
        <dbReference type="PROSITE-ProRule" id="PRU01360"/>
    </source>
</evidence>
<keyword evidence="11 18" id="KW-0675">Receptor</keyword>
<keyword evidence="8" id="KW-0406">Ion transport</keyword>
<evidence type="ECO:0000256" key="5">
    <source>
        <dbReference type="ARBA" id="ARBA00022496"/>
    </source>
</evidence>